<feature type="compositionally biased region" description="Basic and acidic residues" evidence="5">
    <location>
        <begin position="110"/>
        <end position="121"/>
    </location>
</feature>
<evidence type="ECO:0000256" key="1">
    <source>
        <dbReference type="ARBA" id="ARBA00004141"/>
    </source>
</evidence>
<dbReference type="AlphaFoldDB" id="A0A2G8SEM1"/>
<evidence type="ECO:0000313" key="8">
    <source>
        <dbReference type="Proteomes" id="UP000230002"/>
    </source>
</evidence>
<feature type="transmembrane region" description="Helical" evidence="6">
    <location>
        <begin position="275"/>
        <end position="298"/>
    </location>
</feature>
<accession>A0A2G8SEM1</accession>
<dbReference type="PANTHER" id="PTHR23507:SF1">
    <property type="entry name" value="FI18259P1-RELATED"/>
    <property type="match status" value="1"/>
</dbReference>
<dbReference type="OrthoDB" id="3026777at2759"/>
<dbReference type="GO" id="GO:0022857">
    <property type="term" value="F:transmembrane transporter activity"/>
    <property type="evidence" value="ECO:0007669"/>
    <property type="project" value="InterPro"/>
</dbReference>
<reference evidence="7 8" key="1">
    <citation type="journal article" date="2015" name="Sci. Rep.">
        <title>Chromosome-level genome map provides insights into diverse defense mechanisms in the medicinal fungus Ganoderma sinense.</title>
        <authorList>
            <person name="Zhu Y."/>
            <person name="Xu J."/>
            <person name="Sun C."/>
            <person name="Zhou S."/>
            <person name="Xu H."/>
            <person name="Nelson D.R."/>
            <person name="Qian J."/>
            <person name="Song J."/>
            <person name="Luo H."/>
            <person name="Xiang L."/>
            <person name="Li Y."/>
            <person name="Xu Z."/>
            <person name="Ji A."/>
            <person name="Wang L."/>
            <person name="Lu S."/>
            <person name="Hayward A."/>
            <person name="Sun W."/>
            <person name="Li X."/>
            <person name="Schwartz D.C."/>
            <person name="Wang Y."/>
            <person name="Chen S."/>
        </authorList>
    </citation>
    <scope>NUCLEOTIDE SEQUENCE [LARGE SCALE GENOMIC DNA]</scope>
    <source>
        <strain evidence="7 8">ZZ0214-1</strain>
    </source>
</reference>
<dbReference type="Proteomes" id="UP000230002">
    <property type="component" value="Unassembled WGS sequence"/>
</dbReference>
<name>A0A2G8SEM1_9APHY</name>
<feature type="region of interest" description="Disordered" evidence="5">
    <location>
        <begin position="635"/>
        <end position="666"/>
    </location>
</feature>
<feature type="region of interest" description="Disordered" evidence="5">
    <location>
        <begin position="93"/>
        <end position="123"/>
    </location>
</feature>
<feature type="region of interest" description="Disordered" evidence="5">
    <location>
        <begin position="586"/>
        <end position="617"/>
    </location>
</feature>
<evidence type="ECO:0000256" key="6">
    <source>
        <dbReference type="SAM" id="Phobius"/>
    </source>
</evidence>
<keyword evidence="2 6" id="KW-0812">Transmembrane</keyword>
<gene>
    <name evidence="7" type="ORF">GSI_05446</name>
</gene>
<keyword evidence="3 6" id="KW-1133">Transmembrane helix</keyword>
<feature type="transmembrane region" description="Helical" evidence="6">
    <location>
        <begin position="517"/>
        <end position="539"/>
    </location>
</feature>
<feature type="transmembrane region" description="Helical" evidence="6">
    <location>
        <begin position="391"/>
        <end position="414"/>
    </location>
</feature>
<comment type="subcellular location">
    <subcellularLocation>
        <location evidence="1">Membrane</location>
        <topology evidence="1">Multi-pass membrane protein</topology>
    </subcellularLocation>
</comment>
<evidence type="ECO:0000313" key="7">
    <source>
        <dbReference type="EMBL" id="PIL32201.1"/>
    </source>
</evidence>
<keyword evidence="4 6" id="KW-0472">Membrane</keyword>
<proteinExistence type="predicted"/>
<dbReference type="EMBL" id="AYKW01000011">
    <property type="protein sequence ID" value="PIL32201.1"/>
    <property type="molecule type" value="Genomic_DNA"/>
</dbReference>
<evidence type="ECO:0000256" key="3">
    <source>
        <dbReference type="ARBA" id="ARBA00022989"/>
    </source>
</evidence>
<feature type="compositionally biased region" description="Low complexity" evidence="5">
    <location>
        <begin position="638"/>
        <end position="657"/>
    </location>
</feature>
<protein>
    <submittedName>
        <fullName evidence="7">MFS general substrate transporter</fullName>
    </submittedName>
</protein>
<feature type="transmembrane region" description="Helical" evidence="6">
    <location>
        <begin position="163"/>
        <end position="183"/>
    </location>
</feature>
<dbReference type="PANTHER" id="PTHR23507">
    <property type="entry name" value="ZGC:174356"/>
    <property type="match status" value="1"/>
</dbReference>
<evidence type="ECO:0000256" key="4">
    <source>
        <dbReference type="ARBA" id="ARBA00023136"/>
    </source>
</evidence>
<organism evidence="7 8">
    <name type="scientific">Ganoderma sinense ZZ0214-1</name>
    <dbReference type="NCBI Taxonomy" id="1077348"/>
    <lineage>
        <taxon>Eukaryota</taxon>
        <taxon>Fungi</taxon>
        <taxon>Dikarya</taxon>
        <taxon>Basidiomycota</taxon>
        <taxon>Agaricomycotina</taxon>
        <taxon>Agaricomycetes</taxon>
        <taxon>Polyporales</taxon>
        <taxon>Polyporaceae</taxon>
        <taxon>Ganoderma</taxon>
    </lineage>
</organism>
<dbReference type="SUPFAM" id="SSF103473">
    <property type="entry name" value="MFS general substrate transporter"/>
    <property type="match status" value="1"/>
</dbReference>
<keyword evidence="8" id="KW-1185">Reference proteome</keyword>
<dbReference type="GO" id="GO:0016020">
    <property type="term" value="C:membrane"/>
    <property type="evidence" value="ECO:0007669"/>
    <property type="project" value="UniProtKB-SubCell"/>
</dbReference>
<dbReference type="Gene3D" id="1.20.1250.20">
    <property type="entry name" value="MFS general substrate transporter like domains"/>
    <property type="match status" value="1"/>
</dbReference>
<feature type="transmembrane region" description="Helical" evidence="6">
    <location>
        <begin position="551"/>
        <end position="569"/>
    </location>
</feature>
<dbReference type="InterPro" id="IPR011701">
    <property type="entry name" value="MFS"/>
</dbReference>
<feature type="transmembrane region" description="Helical" evidence="6">
    <location>
        <begin position="232"/>
        <end position="255"/>
    </location>
</feature>
<sequence>MANTERVVRIVPFAIVASIVRGMTIAPRVQVFTQISCNAIYGHDVYDHTKCNTTAVSAFHHSNSYHTRFTSLNPVVPSSQPLEVDFSPALDLIPPEQPYPSPDDDDDEPDPRRPPSERCLKDPAVQAQAARLQTIMTTTMGALSAFTTGWWGSFGETHGRTKVLAASTLGLLMTDLMFILVSTPHSIFAAHGHKLLVISPIIEGLFGGWATLQAATSAYVSDCTSDGSRAGIFSRFTGVFYFGFALGPTIGAFLIRHPFIPVVSPAVGVHNGAPTVTSVFYVAALGSFINFLLALFLFPESLAKKKAKAAASPAIVTQPLSEAPPTMLERLISPYRLFMPKTITTPNGAKHKDWSMTLLAAVFFGHLLSLGLFQLKYLYAEHIYGWSAEKLSYYISFMGSSRALHLLCILPFLIATFKPAKPVPVPGHPVTPAAANAALAEAMRFDKALIGGSLFLDLLSHSLVSLSPTDYGPYSGQAMFVGATTLSCFGAGLIPAVNSLALCVMQSHGETDTGKMFAAFSLLQAIGQTVVGPVLFAIIYSKTVATYPKAIFGVAGSMVLAALVVLLLLRPDALVHPRRKGKRVGGSLSALEARVDSPRGRSRKSKDLRQPSLDFNGMQIPPELLAVRGRGRLGGQSYGATSSRSGSSAACTSGSSSNHPMVGSQR</sequence>
<evidence type="ECO:0000256" key="2">
    <source>
        <dbReference type="ARBA" id="ARBA00022692"/>
    </source>
</evidence>
<feature type="transmembrane region" description="Helical" evidence="6">
    <location>
        <begin position="358"/>
        <end position="379"/>
    </location>
</feature>
<dbReference type="Pfam" id="PF07690">
    <property type="entry name" value="MFS_1"/>
    <property type="match status" value="1"/>
</dbReference>
<evidence type="ECO:0000256" key="5">
    <source>
        <dbReference type="SAM" id="MobiDB-lite"/>
    </source>
</evidence>
<feature type="transmembrane region" description="Helical" evidence="6">
    <location>
        <begin position="195"/>
        <end position="220"/>
    </location>
</feature>
<dbReference type="InterPro" id="IPR036259">
    <property type="entry name" value="MFS_trans_sf"/>
</dbReference>
<feature type="compositionally biased region" description="Basic and acidic residues" evidence="5">
    <location>
        <begin position="593"/>
        <end position="609"/>
    </location>
</feature>
<feature type="transmembrane region" description="Helical" evidence="6">
    <location>
        <begin position="478"/>
        <end position="505"/>
    </location>
</feature>
<comment type="caution">
    <text evidence="7">The sequence shown here is derived from an EMBL/GenBank/DDBJ whole genome shotgun (WGS) entry which is preliminary data.</text>
</comment>